<dbReference type="SUPFAM" id="SSF52047">
    <property type="entry name" value="RNI-like"/>
    <property type="match status" value="1"/>
</dbReference>
<dbReference type="OrthoDB" id="3541472at2759"/>
<dbReference type="AlphaFoldDB" id="A0A8H5GDQ7"/>
<keyword evidence="3" id="KW-1185">Reference proteome</keyword>
<dbReference type="PROSITE" id="PS50181">
    <property type="entry name" value="FBOX"/>
    <property type="match status" value="1"/>
</dbReference>
<evidence type="ECO:0000313" key="3">
    <source>
        <dbReference type="Proteomes" id="UP000559256"/>
    </source>
</evidence>
<gene>
    <name evidence="2" type="ORF">D9758_007028</name>
</gene>
<feature type="domain" description="F-box" evidence="1">
    <location>
        <begin position="1"/>
        <end position="44"/>
    </location>
</feature>
<dbReference type="Gene3D" id="3.80.10.10">
    <property type="entry name" value="Ribonuclease Inhibitor"/>
    <property type="match status" value="1"/>
</dbReference>
<proteinExistence type="predicted"/>
<dbReference type="InterPro" id="IPR001810">
    <property type="entry name" value="F-box_dom"/>
</dbReference>
<evidence type="ECO:0000313" key="2">
    <source>
        <dbReference type="EMBL" id="KAF5362860.1"/>
    </source>
</evidence>
<sequence length="527" mass="60501">MLSLPSELLEDILEKVERLNDRKTLRLTCSRLALILRPFVLKEITLNIHKYKLNPGLSLLRALASPDNVYSQCVRTLYIDSLAPSFFPDPEFEEKKEACNYTYQLHGLAREWVSDGEDQPTREYEELRTLLEPALQSLKYLMAVRWRWHHKDEWAMEPVMQLLPSFRSLREFSFCAPLLRRAIPFPEINTNLKVLSIDISLPTHSSSFEFIAPLIRHLLSRSKCLSSLHFDVKCLGLDPSSLLNFSTLGSPQRSLITHLSLGGWSRQAFEIPNYFPNLTSLQLRSHYGNTLEPLFSGLQSKQIHLQRLVLDIVTEPVLDYIATYSGLEVLSLKGPKWYSQPTYNENAERFYQQILPLHNDSLVKLEMEPEFESRWCFGEDNVEAISRCRNLRVLSVRVAYSGLPKPKKPYPLSYVFAGSPDEAANPVHLLLQTVSSKLPDLHTLYIDSARDPSYAHDHSDFMIQGAQRCRAVRSCIEASIKDPLVENGPNLKLEPREDPYDLEVLKWVRIFVGQEKVELDAELGTGY</sequence>
<comment type="caution">
    <text evidence="2">The sequence shown here is derived from an EMBL/GenBank/DDBJ whole genome shotgun (WGS) entry which is preliminary data.</text>
</comment>
<reference evidence="2 3" key="1">
    <citation type="journal article" date="2020" name="ISME J.">
        <title>Uncovering the hidden diversity of litter-decomposition mechanisms in mushroom-forming fungi.</title>
        <authorList>
            <person name="Floudas D."/>
            <person name="Bentzer J."/>
            <person name="Ahren D."/>
            <person name="Johansson T."/>
            <person name="Persson P."/>
            <person name="Tunlid A."/>
        </authorList>
    </citation>
    <scope>NUCLEOTIDE SEQUENCE [LARGE SCALE GENOMIC DNA]</scope>
    <source>
        <strain evidence="2 3">CBS 291.85</strain>
    </source>
</reference>
<evidence type="ECO:0000259" key="1">
    <source>
        <dbReference type="PROSITE" id="PS50181"/>
    </source>
</evidence>
<accession>A0A8H5GDQ7</accession>
<dbReference type="Proteomes" id="UP000559256">
    <property type="component" value="Unassembled WGS sequence"/>
</dbReference>
<organism evidence="2 3">
    <name type="scientific">Tetrapyrgos nigripes</name>
    <dbReference type="NCBI Taxonomy" id="182062"/>
    <lineage>
        <taxon>Eukaryota</taxon>
        <taxon>Fungi</taxon>
        <taxon>Dikarya</taxon>
        <taxon>Basidiomycota</taxon>
        <taxon>Agaricomycotina</taxon>
        <taxon>Agaricomycetes</taxon>
        <taxon>Agaricomycetidae</taxon>
        <taxon>Agaricales</taxon>
        <taxon>Marasmiineae</taxon>
        <taxon>Marasmiaceae</taxon>
        <taxon>Tetrapyrgos</taxon>
    </lineage>
</organism>
<dbReference type="EMBL" id="JAACJM010000036">
    <property type="protein sequence ID" value="KAF5362860.1"/>
    <property type="molecule type" value="Genomic_DNA"/>
</dbReference>
<dbReference type="InterPro" id="IPR032675">
    <property type="entry name" value="LRR_dom_sf"/>
</dbReference>
<protein>
    <recommendedName>
        <fullName evidence="1">F-box domain-containing protein</fullName>
    </recommendedName>
</protein>
<name>A0A8H5GDQ7_9AGAR</name>